<reference evidence="1" key="1">
    <citation type="submission" date="2020-12" db="EMBL/GenBank/DDBJ databases">
        <title>M. sibirica DSM 26468T genome.</title>
        <authorList>
            <person name="Thieme N."/>
            <person name="Rettenmaier R."/>
            <person name="Zverlov V."/>
            <person name="Liebl W."/>
        </authorList>
    </citation>
    <scope>NUCLEOTIDE SEQUENCE</scope>
    <source>
        <strain evidence="1">DSM 26468</strain>
    </source>
</reference>
<name>A0A8J7H0R1_9FIRM</name>
<dbReference type="AlphaFoldDB" id="A0A8J7H0R1"/>
<gene>
    <name evidence="1" type="ORF">I5677_02365</name>
</gene>
<organism evidence="1 2">
    <name type="scientific">Mobilitalea sibirica</name>
    <dbReference type="NCBI Taxonomy" id="1462919"/>
    <lineage>
        <taxon>Bacteria</taxon>
        <taxon>Bacillati</taxon>
        <taxon>Bacillota</taxon>
        <taxon>Clostridia</taxon>
        <taxon>Lachnospirales</taxon>
        <taxon>Lachnospiraceae</taxon>
        <taxon>Mobilitalea</taxon>
    </lineage>
</organism>
<dbReference type="RefSeq" id="WP_197659970.1">
    <property type="nucleotide sequence ID" value="NZ_JAEAGR010000002.1"/>
</dbReference>
<dbReference type="Proteomes" id="UP000623269">
    <property type="component" value="Unassembled WGS sequence"/>
</dbReference>
<comment type="caution">
    <text evidence="1">The sequence shown here is derived from an EMBL/GenBank/DDBJ whole genome shotgun (WGS) entry which is preliminary data.</text>
</comment>
<proteinExistence type="predicted"/>
<dbReference type="EMBL" id="JAEAGR010000002">
    <property type="protein sequence ID" value="MBH1939737.1"/>
    <property type="molecule type" value="Genomic_DNA"/>
</dbReference>
<evidence type="ECO:0000313" key="2">
    <source>
        <dbReference type="Proteomes" id="UP000623269"/>
    </source>
</evidence>
<protein>
    <submittedName>
        <fullName evidence="1">Uncharacterized protein</fullName>
    </submittedName>
</protein>
<evidence type="ECO:0000313" key="1">
    <source>
        <dbReference type="EMBL" id="MBH1939737.1"/>
    </source>
</evidence>
<keyword evidence="2" id="KW-1185">Reference proteome</keyword>
<sequence length="151" mass="18144">MKKDNKIKSMLSSTLCMTPKGMNADELSPEEFATCYELFFDKIFEISASDITGIEGYGEFDDECKTRYVSCRDFLTGTFAEEEDGYWYHWSEMFETTLLDRDFFEKYYKKMVDKISYCEEQRFLVNNNTFFCNMKRQLLRKNYNKEKRTIL</sequence>
<accession>A0A8J7H0R1</accession>
<dbReference type="Gene3D" id="3.90.1200.10">
    <property type="match status" value="1"/>
</dbReference>